<proteinExistence type="predicted"/>
<name>A0AAN9S7K7_PSOTE</name>
<dbReference type="Proteomes" id="UP001386955">
    <property type="component" value="Unassembled WGS sequence"/>
</dbReference>
<sequence>MLSVVKIGIVKNLLSILVENFAIRPLQMLKSRNFLLHLCKEGKLFQEAKKKEHRRAVRKLVVFLENPAIIY</sequence>
<keyword evidence="2" id="KW-1185">Reference proteome</keyword>
<protein>
    <submittedName>
        <fullName evidence="1">Uncharacterized protein</fullName>
    </submittedName>
</protein>
<gene>
    <name evidence="1" type="ORF">VNO78_19436</name>
</gene>
<evidence type="ECO:0000313" key="1">
    <source>
        <dbReference type="EMBL" id="KAK7391084.1"/>
    </source>
</evidence>
<dbReference type="AlphaFoldDB" id="A0AAN9S7K7"/>
<reference evidence="1 2" key="1">
    <citation type="submission" date="2024-01" db="EMBL/GenBank/DDBJ databases">
        <title>The genomes of 5 underutilized Papilionoideae crops provide insights into root nodulation and disease resistanc.</title>
        <authorList>
            <person name="Jiang F."/>
        </authorList>
    </citation>
    <scope>NUCLEOTIDE SEQUENCE [LARGE SCALE GENOMIC DNA]</scope>
    <source>
        <strain evidence="1">DUOXIRENSHENG_FW03</strain>
        <tissue evidence="1">Leaves</tissue>
    </source>
</reference>
<organism evidence="1 2">
    <name type="scientific">Psophocarpus tetragonolobus</name>
    <name type="common">Winged bean</name>
    <name type="synonym">Dolichos tetragonolobus</name>
    <dbReference type="NCBI Taxonomy" id="3891"/>
    <lineage>
        <taxon>Eukaryota</taxon>
        <taxon>Viridiplantae</taxon>
        <taxon>Streptophyta</taxon>
        <taxon>Embryophyta</taxon>
        <taxon>Tracheophyta</taxon>
        <taxon>Spermatophyta</taxon>
        <taxon>Magnoliopsida</taxon>
        <taxon>eudicotyledons</taxon>
        <taxon>Gunneridae</taxon>
        <taxon>Pentapetalae</taxon>
        <taxon>rosids</taxon>
        <taxon>fabids</taxon>
        <taxon>Fabales</taxon>
        <taxon>Fabaceae</taxon>
        <taxon>Papilionoideae</taxon>
        <taxon>50 kb inversion clade</taxon>
        <taxon>NPAAA clade</taxon>
        <taxon>indigoferoid/millettioid clade</taxon>
        <taxon>Phaseoleae</taxon>
        <taxon>Psophocarpus</taxon>
    </lineage>
</organism>
<dbReference type="EMBL" id="JAYMYS010000005">
    <property type="protein sequence ID" value="KAK7391084.1"/>
    <property type="molecule type" value="Genomic_DNA"/>
</dbReference>
<evidence type="ECO:0000313" key="2">
    <source>
        <dbReference type="Proteomes" id="UP001386955"/>
    </source>
</evidence>
<comment type="caution">
    <text evidence="1">The sequence shown here is derived from an EMBL/GenBank/DDBJ whole genome shotgun (WGS) entry which is preliminary data.</text>
</comment>
<accession>A0AAN9S7K7</accession>